<dbReference type="RefSeq" id="WP_191736482.1">
    <property type="nucleotide sequence ID" value="NZ_JACYFS010000002.1"/>
</dbReference>
<evidence type="ECO:0000313" key="1">
    <source>
        <dbReference type="EMBL" id="MBD8082509.1"/>
    </source>
</evidence>
<proteinExistence type="predicted"/>
<reference evidence="1 2" key="1">
    <citation type="submission" date="2020-09" db="EMBL/GenBank/DDBJ databases">
        <title>Genome seq and assembly of Chryseobacterium sp.</title>
        <authorList>
            <person name="Chhetri G."/>
        </authorList>
    </citation>
    <scope>NUCLEOTIDE SEQUENCE [LARGE SCALE GENOMIC DNA]</scope>
    <source>
        <strain evidence="1 2">GCR10</strain>
    </source>
</reference>
<name>A0ABR8ZB08_9FLAO</name>
<evidence type="ECO:0000313" key="2">
    <source>
        <dbReference type="Proteomes" id="UP000637299"/>
    </source>
</evidence>
<gene>
    <name evidence="1" type="ORF">IC610_08780</name>
</gene>
<accession>A0ABR8ZB08</accession>
<protein>
    <submittedName>
        <fullName evidence="1">Uncharacterized protein</fullName>
    </submittedName>
</protein>
<keyword evidence="2" id="KW-1185">Reference proteome</keyword>
<organism evidence="1 2">
    <name type="scientific">Chryseobacterium caseinilyticum</name>
    <dbReference type="NCBI Taxonomy" id="2771428"/>
    <lineage>
        <taxon>Bacteria</taxon>
        <taxon>Pseudomonadati</taxon>
        <taxon>Bacteroidota</taxon>
        <taxon>Flavobacteriia</taxon>
        <taxon>Flavobacteriales</taxon>
        <taxon>Weeksellaceae</taxon>
        <taxon>Chryseobacterium group</taxon>
        <taxon>Chryseobacterium</taxon>
    </lineage>
</organism>
<dbReference type="Proteomes" id="UP000637299">
    <property type="component" value="Unassembled WGS sequence"/>
</dbReference>
<comment type="caution">
    <text evidence="1">The sequence shown here is derived from an EMBL/GenBank/DDBJ whole genome shotgun (WGS) entry which is preliminary data.</text>
</comment>
<dbReference type="EMBL" id="JACYFS010000002">
    <property type="protein sequence ID" value="MBD8082509.1"/>
    <property type="molecule type" value="Genomic_DNA"/>
</dbReference>
<sequence length="88" mass="10435">MIYLLEDIVFQNDRYFLLFSENEATELVDFPGEKYIITEHECIGKFYHCEISQILKFPDKIVLETKENLNNAENKFRRSKVVQIATSI</sequence>